<comment type="caution">
    <text evidence="2">The sequence shown here is derived from an EMBL/GenBank/DDBJ whole genome shotgun (WGS) entry which is preliminary data.</text>
</comment>
<evidence type="ECO:0000256" key="1">
    <source>
        <dbReference type="SAM" id="MobiDB-lite"/>
    </source>
</evidence>
<evidence type="ECO:0000313" key="2">
    <source>
        <dbReference type="EMBL" id="KAK4221263.1"/>
    </source>
</evidence>
<organism evidence="2 3">
    <name type="scientific">Podospora fimiseda</name>
    <dbReference type="NCBI Taxonomy" id="252190"/>
    <lineage>
        <taxon>Eukaryota</taxon>
        <taxon>Fungi</taxon>
        <taxon>Dikarya</taxon>
        <taxon>Ascomycota</taxon>
        <taxon>Pezizomycotina</taxon>
        <taxon>Sordariomycetes</taxon>
        <taxon>Sordariomycetidae</taxon>
        <taxon>Sordariales</taxon>
        <taxon>Podosporaceae</taxon>
        <taxon>Podospora</taxon>
    </lineage>
</organism>
<reference evidence="2" key="1">
    <citation type="journal article" date="2023" name="Mol. Phylogenet. Evol.">
        <title>Genome-scale phylogeny and comparative genomics of the fungal order Sordariales.</title>
        <authorList>
            <person name="Hensen N."/>
            <person name="Bonometti L."/>
            <person name="Westerberg I."/>
            <person name="Brannstrom I.O."/>
            <person name="Guillou S."/>
            <person name="Cros-Aarteil S."/>
            <person name="Calhoun S."/>
            <person name="Haridas S."/>
            <person name="Kuo A."/>
            <person name="Mondo S."/>
            <person name="Pangilinan J."/>
            <person name="Riley R."/>
            <person name="LaButti K."/>
            <person name="Andreopoulos B."/>
            <person name="Lipzen A."/>
            <person name="Chen C."/>
            <person name="Yan M."/>
            <person name="Daum C."/>
            <person name="Ng V."/>
            <person name="Clum A."/>
            <person name="Steindorff A."/>
            <person name="Ohm R.A."/>
            <person name="Martin F."/>
            <person name="Silar P."/>
            <person name="Natvig D.O."/>
            <person name="Lalanne C."/>
            <person name="Gautier V."/>
            <person name="Ament-Velasquez S.L."/>
            <person name="Kruys A."/>
            <person name="Hutchinson M.I."/>
            <person name="Powell A.J."/>
            <person name="Barry K."/>
            <person name="Miller A.N."/>
            <person name="Grigoriev I.V."/>
            <person name="Debuchy R."/>
            <person name="Gladieux P."/>
            <person name="Hiltunen Thoren M."/>
            <person name="Johannesson H."/>
        </authorList>
    </citation>
    <scope>NUCLEOTIDE SEQUENCE</scope>
    <source>
        <strain evidence="2">CBS 990.96</strain>
    </source>
</reference>
<feature type="compositionally biased region" description="Acidic residues" evidence="1">
    <location>
        <begin position="119"/>
        <end position="128"/>
    </location>
</feature>
<protein>
    <submittedName>
        <fullName evidence="2">Uncharacterized protein</fullName>
    </submittedName>
</protein>
<dbReference type="AlphaFoldDB" id="A0AAN6YMT0"/>
<feature type="region of interest" description="Disordered" evidence="1">
    <location>
        <begin position="1"/>
        <end position="212"/>
    </location>
</feature>
<feature type="compositionally biased region" description="Basic and acidic residues" evidence="1">
    <location>
        <begin position="108"/>
        <end position="118"/>
    </location>
</feature>
<feature type="compositionally biased region" description="Low complexity" evidence="1">
    <location>
        <begin position="148"/>
        <end position="157"/>
    </location>
</feature>
<proteinExistence type="predicted"/>
<dbReference type="EMBL" id="MU865566">
    <property type="protein sequence ID" value="KAK4221263.1"/>
    <property type="molecule type" value="Genomic_DNA"/>
</dbReference>
<name>A0AAN6YMT0_9PEZI</name>
<evidence type="ECO:0000313" key="3">
    <source>
        <dbReference type="Proteomes" id="UP001301958"/>
    </source>
</evidence>
<sequence>MARKWQIDGDDSDRLPTGISRDGYDADSGTYFYRSEIDGKRYKTHPGQKYGQLIPISPSDDEDDTASFTPVSPVVIRDNSGGEHTATPYRIQSRSTFSEGFASRGRRSSWDNESRTVVENDDDEDDDGNPFADEKSESVNVTHTERTSAPPSVPSQSSGGGTGVIKKVGKIARMLSKRVGASSSASASRRVEENGGRGLSYDPDRPIGTRRRAATTFEDMLSESPAAPPKK</sequence>
<accession>A0AAN6YMT0</accession>
<gene>
    <name evidence="2" type="ORF">QBC38DRAFT_137988</name>
</gene>
<dbReference type="Proteomes" id="UP001301958">
    <property type="component" value="Unassembled WGS sequence"/>
</dbReference>
<keyword evidence="3" id="KW-1185">Reference proteome</keyword>
<reference evidence="2" key="2">
    <citation type="submission" date="2023-05" db="EMBL/GenBank/DDBJ databases">
        <authorList>
            <consortium name="Lawrence Berkeley National Laboratory"/>
            <person name="Steindorff A."/>
            <person name="Hensen N."/>
            <person name="Bonometti L."/>
            <person name="Westerberg I."/>
            <person name="Brannstrom I.O."/>
            <person name="Guillou S."/>
            <person name="Cros-Aarteil S."/>
            <person name="Calhoun S."/>
            <person name="Haridas S."/>
            <person name="Kuo A."/>
            <person name="Mondo S."/>
            <person name="Pangilinan J."/>
            <person name="Riley R."/>
            <person name="Labutti K."/>
            <person name="Andreopoulos B."/>
            <person name="Lipzen A."/>
            <person name="Chen C."/>
            <person name="Yanf M."/>
            <person name="Daum C."/>
            <person name="Ng V."/>
            <person name="Clum A."/>
            <person name="Ohm R."/>
            <person name="Martin F."/>
            <person name="Silar P."/>
            <person name="Natvig D."/>
            <person name="Lalanne C."/>
            <person name="Gautier V."/>
            <person name="Ament-Velasquez S.L."/>
            <person name="Kruys A."/>
            <person name="Hutchinson M.I."/>
            <person name="Powell A.J."/>
            <person name="Barry K."/>
            <person name="Miller A.N."/>
            <person name="Grigoriev I.V."/>
            <person name="Debuchy R."/>
            <person name="Gladieux P."/>
            <person name="Thoren M.H."/>
            <person name="Johannesson H."/>
        </authorList>
    </citation>
    <scope>NUCLEOTIDE SEQUENCE</scope>
    <source>
        <strain evidence="2">CBS 990.96</strain>
    </source>
</reference>